<dbReference type="InterPro" id="IPR041588">
    <property type="entry name" value="Integrase_H2C2"/>
</dbReference>
<dbReference type="Gene3D" id="3.10.10.10">
    <property type="entry name" value="HIV Type 1 Reverse Transcriptase, subunit A, domain 1"/>
    <property type="match status" value="1"/>
</dbReference>
<dbReference type="AlphaFoldDB" id="A0AAE1AHB9"/>
<evidence type="ECO:0000256" key="1">
    <source>
        <dbReference type="SAM" id="MobiDB-lite"/>
    </source>
</evidence>
<dbReference type="Pfam" id="PF17919">
    <property type="entry name" value="RT_RNaseH_2"/>
    <property type="match status" value="1"/>
</dbReference>
<dbReference type="EMBL" id="JAWDGP010001847">
    <property type="protein sequence ID" value="KAK3787657.1"/>
    <property type="molecule type" value="Genomic_DNA"/>
</dbReference>
<dbReference type="Pfam" id="PF17921">
    <property type="entry name" value="Integrase_H2C2"/>
    <property type="match status" value="1"/>
</dbReference>
<dbReference type="InterPro" id="IPR012337">
    <property type="entry name" value="RNaseH-like_sf"/>
</dbReference>
<dbReference type="GO" id="GO:0008270">
    <property type="term" value="F:zinc ion binding"/>
    <property type="evidence" value="ECO:0007669"/>
    <property type="project" value="InterPro"/>
</dbReference>
<keyword evidence="5" id="KW-1185">Reference proteome</keyword>
<dbReference type="InterPro" id="IPR001584">
    <property type="entry name" value="Integrase_cat-core"/>
</dbReference>
<dbReference type="FunFam" id="3.30.420.10:FF:000063">
    <property type="entry name" value="Retrovirus-related Pol polyprotein from transposon 297-like Protein"/>
    <property type="match status" value="1"/>
</dbReference>
<dbReference type="InterPro" id="IPR043128">
    <property type="entry name" value="Rev_trsase/Diguanyl_cyclase"/>
</dbReference>
<dbReference type="PROSITE" id="PS50878">
    <property type="entry name" value="RT_POL"/>
    <property type="match status" value="1"/>
</dbReference>
<dbReference type="Gene3D" id="1.10.340.70">
    <property type="match status" value="1"/>
</dbReference>
<evidence type="ECO:0008006" key="6">
    <source>
        <dbReference type="Google" id="ProtNLM"/>
    </source>
</evidence>
<dbReference type="PANTHER" id="PTHR37984:SF9">
    <property type="entry name" value="INTEGRASE CATALYTIC DOMAIN-CONTAINING PROTEIN"/>
    <property type="match status" value="1"/>
</dbReference>
<feature type="domain" description="Reverse transcriptase" evidence="2">
    <location>
        <begin position="392"/>
        <end position="568"/>
    </location>
</feature>
<evidence type="ECO:0000259" key="3">
    <source>
        <dbReference type="PROSITE" id="PS50994"/>
    </source>
</evidence>
<reference evidence="4" key="1">
    <citation type="journal article" date="2023" name="G3 (Bethesda)">
        <title>A reference genome for the long-term kleptoplast-retaining sea slug Elysia crispata morphotype clarki.</title>
        <authorList>
            <person name="Eastman K.E."/>
            <person name="Pendleton A.L."/>
            <person name="Shaikh M.A."/>
            <person name="Suttiyut T."/>
            <person name="Ogas R."/>
            <person name="Tomko P."/>
            <person name="Gavelis G."/>
            <person name="Widhalm J.R."/>
            <person name="Wisecaver J.H."/>
        </authorList>
    </citation>
    <scope>NUCLEOTIDE SEQUENCE</scope>
    <source>
        <strain evidence="4">ECLA1</strain>
    </source>
</reference>
<dbReference type="Gene3D" id="3.30.420.10">
    <property type="entry name" value="Ribonuclease H-like superfamily/Ribonuclease H"/>
    <property type="match status" value="1"/>
</dbReference>
<feature type="region of interest" description="Disordered" evidence="1">
    <location>
        <begin position="143"/>
        <end position="168"/>
    </location>
</feature>
<sequence>MERTESPPVLCCAEVVIWSTINDHIKELTLFVLVLPGILHGGSGGIRTHASEETKRIQQAGESIDQFIQDLHRLADDCSYHSLKDELIRDRIVVGVRDDELSKTMQAKTDLTLTEAIRLSRQAEARTESQGLLRPRVEVIRSQRQLTKSKHQASRGPTSSSTHKKCGYCGKTPQHKRDKCPARNATCHKCNKKGHYSSVCRTGAVKEIIENDLSDDQTDDFLGTVESKSSSSWTSVLQIDGREERFKLDTGAAVSVVGNGHTYGRKLQPCDRILKGAGDSPLKVSGYFISTLKYKGKQIQEKMYVVPGQSQSLLSGSACLKLGLVARLHTLSKVPDFKKEFPELFKGLGKLADPYTIRLRPDVEPKCIYTARRIAHPLLPKVKAEIDRMITEGVISPVEQPTDWCSGIVVVPKPNNTVRICVDLTALNHAVLREIHPLRSVDENLAKLSGSKIFTKLDANSGFWQMPLDPESRLLTTFLTPFGRFCMNRLPFGISSAPEIFQRRMSKILHDMEGVICHMDDILIHATTQKIHDERVRAVLQRLRESGLTLNEKCEFSSSSMTFLGHVIDEKGIRADPSKVKGIVNFPEPSNVTELQRFLGVINQLSKFTPELASLSEPLRQLLKKNTVWIWGDPQQKSFETIKSRLCSTPVLAHYNPERTTIIAADASNAGLGAVLIQVQPDGSKRPISFISRSLTDAEKNYAVIEKEALAATWASERFGEYILGTTYTIQTDHKPLVPLLATKELHKLPPRIQRFRLRLMRYNPDVVHVPGKQQVTADALSRAPASEPTESDIAFVDDTLLMARQAIANLPASSTKLQDIIACQKTDPELKEVRNYCSLGWPAFMPQNPLLQLYWNNQRYLTMVDDLLLYNDRIVIPREMRLEMLDKLHESHLGITKCRALAQTSIWWPNITSQIEEMVKKCSICAKLRPPTREPLLASSFPDQPWSRVAMDLFELKGKTFLLVVDYHSRWPEIRILDHLTSSAVITRLKSIFATHGIPDIVISDNGPQFASTEFQKFTKEYGFTHTTSSPRYPQSNGEAERSVQTVKNLLKKATDPYISLLLYRATPLQNGFSPSQLLMGRKLKTKLPSVPHKSPPQTPKITPLLKKEELYREKQQQHYNSRHAARPLPKLQPGDSVHIRDLDRPGTITAQHTNPRSFMVNTEQGQVRRNRSHLVSMPASTYSPPRTRSQTAHHLRSATNPSDDGQPAVHTRSGRVSKKPQRMDL</sequence>
<evidence type="ECO:0000313" key="4">
    <source>
        <dbReference type="EMBL" id="KAK3787657.1"/>
    </source>
</evidence>
<dbReference type="SUPFAM" id="SSF53098">
    <property type="entry name" value="Ribonuclease H-like"/>
    <property type="match status" value="1"/>
</dbReference>
<feature type="compositionally biased region" description="Polar residues" evidence="1">
    <location>
        <begin position="1180"/>
        <end position="1192"/>
    </location>
</feature>
<dbReference type="Pfam" id="PF00665">
    <property type="entry name" value="rve"/>
    <property type="match status" value="1"/>
</dbReference>
<protein>
    <recommendedName>
        <fullName evidence="6">Endonuclease</fullName>
    </recommendedName>
</protein>
<feature type="domain" description="Integrase catalytic" evidence="3">
    <location>
        <begin position="942"/>
        <end position="1105"/>
    </location>
</feature>
<dbReference type="FunFam" id="3.30.70.270:FF:000026">
    <property type="entry name" value="Transposon Ty3-G Gag-Pol polyprotein"/>
    <property type="match status" value="1"/>
</dbReference>
<evidence type="ECO:0000313" key="5">
    <source>
        <dbReference type="Proteomes" id="UP001283361"/>
    </source>
</evidence>
<dbReference type="Gene3D" id="3.30.70.270">
    <property type="match status" value="2"/>
</dbReference>
<dbReference type="FunFam" id="1.10.340.70:FF:000003">
    <property type="entry name" value="Protein CBG25708"/>
    <property type="match status" value="1"/>
</dbReference>
<organism evidence="4 5">
    <name type="scientific">Elysia crispata</name>
    <name type="common">lettuce slug</name>
    <dbReference type="NCBI Taxonomy" id="231223"/>
    <lineage>
        <taxon>Eukaryota</taxon>
        <taxon>Metazoa</taxon>
        <taxon>Spiralia</taxon>
        <taxon>Lophotrochozoa</taxon>
        <taxon>Mollusca</taxon>
        <taxon>Gastropoda</taxon>
        <taxon>Heterobranchia</taxon>
        <taxon>Euthyneura</taxon>
        <taxon>Panpulmonata</taxon>
        <taxon>Sacoglossa</taxon>
        <taxon>Placobranchoidea</taxon>
        <taxon>Plakobranchidae</taxon>
        <taxon>Elysia</taxon>
    </lineage>
</organism>
<gene>
    <name evidence="4" type="ORF">RRG08_031888</name>
</gene>
<dbReference type="GO" id="GO:0015074">
    <property type="term" value="P:DNA integration"/>
    <property type="evidence" value="ECO:0007669"/>
    <property type="project" value="InterPro"/>
</dbReference>
<dbReference type="InterPro" id="IPR001878">
    <property type="entry name" value="Znf_CCHC"/>
</dbReference>
<accession>A0AAE1AHB9</accession>
<dbReference type="SMART" id="SM00343">
    <property type="entry name" value="ZnF_C2HC"/>
    <property type="match status" value="2"/>
</dbReference>
<feature type="compositionally biased region" description="Polar residues" evidence="1">
    <location>
        <begin position="1150"/>
        <end position="1169"/>
    </location>
</feature>
<dbReference type="InterPro" id="IPR041577">
    <property type="entry name" value="RT_RNaseH_2"/>
</dbReference>
<dbReference type="PROSITE" id="PS50994">
    <property type="entry name" value="INTEGRASE"/>
    <property type="match status" value="1"/>
</dbReference>
<name>A0AAE1AHB9_9GAST</name>
<dbReference type="InterPro" id="IPR050951">
    <property type="entry name" value="Retrovirus_Pol_polyprotein"/>
</dbReference>
<dbReference type="InterPro" id="IPR036397">
    <property type="entry name" value="RNaseH_sf"/>
</dbReference>
<dbReference type="Proteomes" id="UP001283361">
    <property type="component" value="Unassembled WGS sequence"/>
</dbReference>
<dbReference type="PANTHER" id="PTHR37984">
    <property type="entry name" value="PROTEIN CBG26694"/>
    <property type="match status" value="1"/>
</dbReference>
<evidence type="ECO:0000259" key="2">
    <source>
        <dbReference type="PROSITE" id="PS50878"/>
    </source>
</evidence>
<feature type="compositionally biased region" description="Basic residues" evidence="1">
    <location>
        <begin position="1214"/>
        <end position="1227"/>
    </location>
</feature>
<dbReference type="GO" id="GO:0003676">
    <property type="term" value="F:nucleic acid binding"/>
    <property type="evidence" value="ECO:0007669"/>
    <property type="project" value="InterPro"/>
</dbReference>
<proteinExistence type="predicted"/>
<dbReference type="CDD" id="cd09274">
    <property type="entry name" value="RNase_HI_RT_Ty3"/>
    <property type="match status" value="1"/>
</dbReference>
<dbReference type="Pfam" id="PF00078">
    <property type="entry name" value="RVT_1"/>
    <property type="match status" value="1"/>
</dbReference>
<feature type="region of interest" description="Disordered" evidence="1">
    <location>
        <begin position="1114"/>
        <end position="1227"/>
    </location>
</feature>
<dbReference type="InterPro" id="IPR043502">
    <property type="entry name" value="DNA/RNA_pol_sf"/>
</dbReference>
<dbReference type="InterPro" id="IPR000477">
    <property type="entry name" value="RT_dom"/>
</dbReference>
<dbReference type="SUPFAM" id="SSF56672">
    <property type="entry name" value="DNA/RNA polymerases"/>
    <property type="match status" value="1"/>
</dbReference>
<comment type="caution">
    <text evidence="4">The sequence shown here is derived from an EMBL/GenBank/DDBJ whole genome shotgun (WGS) entry which is preliminary data.</text>
</comment>
<dbReference type="CDD" id="cd01647">
    <property type="entry name" value="RT_LTR"/>
    <property type="match status" value="1"/>
</dbReference>